<dbReference type="AlphaFoldDB" id="A0AAA9TCU3"/>
<evidence type="ECO:0000256" key="3">
    <source>
        <dbReference type="ARBA" id="ARBA00034127"/>
    </source>
</evidence>
<reference evidence="5" key="3">
    <citation type="submission" date="2025-09" db="UniProtKB">
        <authorList>
            <consortium name="Ensembl"/>
        </authorList>
    </citation>
    <scope>IDENTIFICATION</scope>
    <source>
        <strain evidence="5">Hereford</strain>
    </source>
</reference>
<dbReference type="Pfam" id="PF11176">
    <property type="entry name" value="Tma16"/>
    <property type="match status" value="1"/>
</dbReference>
<dbReference type="GeneTree" id="ENSGT00390000004179"/>
<dbReference type="InterPro" id="IPR021346">
    <property type="entry name" value="Tma16"/>
</dbReference>
<dbReference type="Ensembl" id="ENSBTAT00000133749.1">
    <property type="protein sequence ID" value="ENSBTAP00000093954.1"/>
    <property type="gene ID" value="ENSBTAG00000012658.4"/>
</dbReference>
<protein>
    <recommendedName>
        <fullName evidence="1">Translation machinery-associated protein 16</fullName>
    </recommendedName>
</protein>
<keyword evidence="6" id="KW-1185">Reference proteome</keyword>
<dbReference type="Proteomes" id="UP000009136">
    <property type="component" value="Chromosome 6"/>
</dbReference>
<dbReference type="InterPro" id="IPR038356">
    <property type="entry name" value="Tma16_sf"/>
</dbReference>
<organism evidence="5 6">
    <name type="scientific">Bos taurus</name>
    <name type="common">Bovine</name>
    <dbReference type="NCBI Taxonomy" id="9913"/>
    <lineage>
        <taxon>Eukaryota</taxon>
        <taxon>Metazoa</taxon>
        <taxon>Chordata</taxon>
        <taxon>Craniata</taxon>
        <taxon>Vertebrata</taxon>
        <taxon>Euteleostomi</taxon>
        <taxon>Mammalia</taxon>
        <taxon>Eutheria</taxon>
        <taxon>Laurasiatheria</taxon>
        <taxon>Artiodactyla</taxon>
        <taxon>Ruminantia</taxon>
        <taxon>Pecora</taxon>
        <taxon>Bovidae</taxon>
        <taxon>Bovinae</taxon>
        <taxon>Bos</taxon>
    </lineage>
</organism>
<name>A0AAA9TCU3_BOVIN</name>
<dbReference type="Gene3D" id="1.20.1440.170">
    <property type="entry name" value="Translation machinery-associated protein 16-like"/>
    <property type="match status" value="1"/>
</dbReference>
<comment type="subunit">
    <text evidence="4">Associates with pre-60S ribosomal particles.</text>
</comment>
<dbReference type="FunFam" id="1.20.1440.170:FF:000001">
    <property type="entry name" value="Translation machinery-associated 16 homolog"/>
    <property type="match status" value="1"/>
</dbReference>
<comment type="function">
    <text evidence="2">Involved in the biogenesis of the 60S ribosomal subunit in the nucleus.</text>
</comment>
<reference evidence="5" key="1">
    <citation type="submission" date="2018-03" db="EMBL/GenBank/DDBJ databases">
        <title>ARS-UCD1.2.</title>
        <authorList>
            <person name="Rosen B.D."/>
            <person name="Bickhart D.M."/>
            <person name="Koren S."/>
            <person name="Schnabel R.D."/>
            <person name="Hall R."/>
            <person name="Zimin A."/>
            <person name="Dreischer C."/>
            <person name="Schultheiss S."/>
            <person name="Schroeder S.G."/>
            <person name="Elsik C.G."/>
            <person name="Couldrey C."/>
            <person name="Liu G.E."/>
            <person name="Van Tassell C.P."/>
            <person name="Phillippy A.M."/>
            <person name="Smith T.P.L."/>
            <person name="Medrano J.F."/>
        </authorList>
    </citation>
    <scope>NUCLEOTIDE SEQUENCE [LARGE SCALE GENOMIC DNA]</scope>
    <source>
        <strain evidence="5">Hereford</strain>
    </source>
</reference>
<proteinExistence type="inferred from homology"/>
<dbReference type="PANTHER" id="PTHR13349:SF2">
    <property type="entry name" value="TRANSLATION MACHINERY-ASSOCIATED PROTEIN 16"/>
    <property type="match status" value="1"/>
</dbReference>
<sequence length="197" mass="22416">HVKVSCGSQKSGVLFPGTFQERALAPPLPVGSPGSFRPSCVWRDSPRDGPLLPAVRCWRWSQSSEAQTVRTSPWYLNRFSSELEQIELRNSFKDRQGRRHCSREAAIRQTLEREQRQYQAHGLEIPDILNADNLKTFREWDFDLKKLPNIKMRKVCASDAVPKKCKKKAVTTIDGDLGELELKDESSDTDEEMTAVA</sequence>
<gene>
    <name evidence="5" type="primary">TMA16</name>
</gene>
<dbReference type="PANTHER" id="PTHR13349">
    <property type="entry name" value="TRANSLATION MACHINERY-ASSOCIATED PROTEIN 16"/>
    <property type="match status" value="1"/>
</dbReference>
<reference evidence="5" key="2">
    <citation type="submission" date="2025-08" db="UniProtKB">
        <authorList>
            <consortium name="Ensembl"/>
        </authorList>
    </citation>
    <scope>IDENTIFICATION</scope>
    <source>
        <strain evidence="5">Hereford</strain>
    </source>
</reference>
<evidence type="ECO:0000256" key="4">
    <source>
        <dbReference type="ARBA" id="ARBA00034132"/>
    </source>
</evidence>
<evidence type="ECO:0000313" key="6">
    <source>
        <dbReference type="Proteomes" id="UP000009136"/>
    </source>
</evidence>
<evidence type="ECO:0000256" key="1">
    <source>
        <dbReference type="ARBA" id="ARBA00020047"/>
    </source>
</evidence>
<comment type="similarity">
    <text evidence="3">Belongs to the TMA16 family.</text>
</comment>
<evidence type="ECO:0000313" key="5">
    <source>
        <dbReference type="Ensembl" id="ENSBTAP00000093954.1"/>
    </source>
</evidence>
<evidence type="ECO:0000256" key="2">
    <source>
        <dbReference type="ARBA" id="ARBA00034079"/>
    </source>
</evidence>
<accession>A0AAA9TCU3</accession>